<evidence type="ECO:0000313" key="2">
    <source>
        <dbReference type="Proteomes" id="UP001154420"/>
    </source>
</evidence>
<dbReference type="OrthoDB" id="9894611at2"/>
<evidence type="ECO:0000313" key="1">
    <source>
        <dbReference type="EMBL" id="NBJ95678.1"/>
    </source>
</evidence>
<name>A0A9X5GU26_9FIRM</name>
<comment type="caution">
    <text evidence="1">The sequence shown here is derived from an EMBL/GenBank/DDBJ whole genome shotgun (WGS) entry which is preliminary data.</text>
</comment>
<dbReference type="Proteomes" id="UP001154420">
    <property type="component" value="Unassembled WGS sequence"/>
</dbReference>
<gene>
    <name evidence="1" type="ORF">D5281_25075</name>
</gene>
<keyword evidence="2" id="KW-1185">Reference proteome</keyword>
<accession>A0A9X5GU26</accession>
<organism evidence="1 2">
    <name type="scientific">Parablautia muri</name>
    <dbReference type="NCBI Taxonomy" id="2320879"/>
    <lineage>
        <taxon>Bacteria</taxon>
        <taxon>Bacillati</taxon>
        <taxon>Bacillota</taxon>
        <taxon>Clostridia</taxon>
        <taxon>Lachnospirales</taxon>
        <taxon>Lachnospiraceae</taxon>
        <taxon>Parablautia</taxon>
    </lineage>
</organism>
<dbReference type="RefSeq" id="WP_160562526.1">
    <property type="nucleotide sequence ID" value="NZ_QZDT01000159.1"/>
</dbReference>
<sequence>MYTVKGYVGSEEKLKRYFAEHVFGGKTRVLFVADEVMQDHITCFEYLDSIRQTKSHKEPDDTLEGLLEFAEIDKFETNK</sequence>
<dbReference type="AlphaFoldDB" id="A0A9X5GU26"/>
<protein>
    <submittedName>
        <fullName evidence="1">Uncharacterized protein</fullName>
    </submittedName>
</protein>
<proteinExistence type="predicted"/>
<dbReference type="EMBL" id="QZDT01000159">
    <property type="protein sequence ID" value="NBJ95678.1"/>
    <property type="molecule type" value="Genomic_DNA"/>
</dbReference>
<reference evidence="1" key="1">
    <citation type="submission" date="2018-09" db="EMBL/GenBank/DDBJ databases">
        <title>Murine metabolic-syndrome-specific gut microbial biobank.</title>
        <authorList>
            <person name="Liu C."/>
        </authorList>
    </citation>
    <scope>NUCLEOTIDE SEQUENCE</scope>
    <source>
        <strain evidence="1">D42-62</strain>
    </source>
</reference>